<accession>A0A0V8RYJ3</accession>
<dbReference type="OrthoDB" id="3253284at2"/>
<evidence type="ECO:0000256" key="1">
    <source>
        <dbReference type="SAM" id="Coils"/>
    </source>
</evidence>
<feature type="coiled-coil region" evidence="1">
    <location>
        <begin position="39"/>
        <end position="66"/>
    </location>
</feature>
<keyword evidence="1" id="KW-0175">Coiled coil</keyword>
<evidence type="ECO:0000313" key="4">
    <source>
        <dbReference type="Proteomes" id="UP000054686"/>
    </source>
</evidence>
<proteinExistence type="predicted"/>
<organism evidence="3 4">
    <name type="scientific">Schaalia odontolytica</name>
    <dbReference type="NCBI Taxonomy" id="1660"/>
    <lineage>
        <taxon>Bacteria</taxon>
        <taxon>Bacillati</taxon>
        <taxon>Actinomycetota</taxon>
        <taxon>Actinomycetes</taxon>
        <taxon>Actinomycetales</taxon>
        <taxon>Actinomycetaceae</taxon>
        <taxon>Schaalia</taxon>
    </lineage>
</organism>
<dbReference type="Proteomes" id="UP000054686">
    <property type="component" value="Unassembled WGS sequence"/>
</dbReference>
<evidence type="ECO:0000256" key="2">
    <source>
        <dbReference type="SAM" id="Phobius"/>
    </source>
</evidence>
<comment type="caution">
    <text evidence="3">The sequence shown here is derived from an EMBL/GenBank/DDBJ whole genome shotgun (WGS) entry which is preliminary data.</text>
</comment>
<name>A0A0V8RYJ3_9ACTO</name>
<keyword evidence="2" id="KW-1133">Transmembrane helix</keyword>
<evidence type="ECO:0000313" key="3">
    <source>
        <dbReference type="EMBL" id="KSW13080.1"/>
    </source>
</evidence>
<dbReference type="EMBL" id="LLVT01000001">
    <property type="protein sequence ID" value="KSW13080.1"/>
    <property type="molecule type" value="Genomic_DNA"/>
</dbReference>
<keyword evidence="2" id="KW-0472">Membrane</keyword>
<feature type="transmembrane region" description="Helical" evidence="2">
    <location>
        <begin position="12"/>
        <end position="34"/>
    </location>
</feature>
<gene>
    <name evidence="3" type="ORF">APY09_01575</name>
</gene>
<protein>
    <submittedName>
        <fullName evidence="3">Uncharacterized protein</fullName>
    </submittedName>
</protein>
<sequence length="230" mass="24163">MSAPAPLRAATVAGAILATAFIVLSAIVGGINAWRTHSASTYEAQAEQAQSDKATVDQQITEAKAALDAATVRKDAEAWCDSITRESAASIRDSLKTYDSATQATKDAIHEQCAAKETLAQVYRTNKDADFTIAVGECTTDQVTTTVNGTLTLKDSSQITSLGTLDVEINGFTADKGKNPSPGSPYQGTTTITLTPGSPATFTLSIPYDPAMTDKTECGATMTSWWPSNL</sequence>
<reference evidence="3 4" key="1">
    <citation type="submission" date="2015-10" db="EMBL/GenBank/DDBJ databases">
        <title>Draft Genome of Actinomyces odontolyticus subsp. actinosynbacter strain XH001.</title>
        <authorList>
            <person name="Mclean J.S."/>
            <person name="He X."/>
        </authorList>
    </citation>
    <scope>NUCLEOTIDE SEQUENCE [LARGE SCALE GENOMIC DNA]</scope>
    <source>
        <strain evidence="3 4">XH001</strain>
    </source>
</reference>
<dbReference type="RefSeq" id="WP_060565860.1">
    <property type="nucleotide sequence ID" value="NZ_CP040006.1"/>
</dbReference>
<dbReference type="AlphaFoldDB" id="A0A0V8RYJ3"/>
<keyword evidence="2" id="KW-0812">Transmembrane</keyword>